<sequence length="50" mass="5810">PFHFLGESYGIENPDITQFLGTSTLDYEYFRLKKLGQNILTLGFHFLTLL</sequence>
<reference evidence="1 2" key="1">
    <citation type="submission" date="2019-03" db="EMBL/GenBank/DDBJ databases">
        <title>Genomic Encyclopedia of Type Strains, Phase IV (KMG-IV): sequencing the most valuable type-strain genomes for metagenomic binning, comparative biology and taxonomic classification.</title>
        <authorList>
            <person name="Goeker M."/>
        </authorList>
    </citation>
    <scope>NUCLEOTIDE SEQUENCE [LARGE SCALE GENOMIC DNA]</scope>
    <source>
        <strain evidence="1 2">DSM 19377</strain>
    </source>
</reference>
<organism evidence="1 2">
    <name type="scientific">Scopulibacillus darangshiensis</name>
    <dbReference type="NCBI Taxonomy" id="442528"/>
    <lineage>
        <taxon>Bacteria</taxon>
        <taxon>Bacillati</taxon>
        <taxon>Bacillota</taxon>
        <taxon>Bacilli</taxon>
        <taxon>Bacillales</taxon>
        <taxon>Sporolactobacillaceae</taxon>
        <taxon>Scopulibacillus</taxon>
    </lineage>
</organism>
<evidence type="ECO:0000313" key="2">
    <source>
        <dbReference type="Proteomes" id="UP000295416"/>
    </source>
</evidence>
<protein>
    <submittedName>
        <fullName evidence="1">Uncharacterized protein</fullName>
    </submittedName>
</protein>
<dbReference type="AlphaFoldDB" id="A0A4R2NFM2"/>
<gene>
    <name evidence="1" type="ORF">EV207_15624</name>
</gene>
<keyword evidence="2" id="KW-1185">Reference proteome</keyword>
<accession>A0A4R2NFM2</accession>
<dbReference type="Proteomes" id="UP000295416">
    <property type="component" value="Unassembled WGS sequence"/>
</dbReference>
<comment type="caution">
    <text evidence="1">The sequence shown here is derived from an EMBL/GenBank/DDBJ whole genome shotgun (WGS) entry which is preliminary data.</text>
</comment>
<feature type="non-terminal residue" evidence="1">
    <location>
        <position position="1"/>
    </location>
</feature>
<proteinExistence type="predicted"/>
<name>A0A4R2NFM2_9BACL</name>
<dbReference type="EMBL" id="SLXK01000056">
    <property type="protein sequence ID" value="TCP19988.1"/>
    <property type="molecule type" value="Genomic_DNA"/>
</dbReference>
<evidence type="ECO:0000313" key="1">
    <source>
        <dbReference type="EMBL" id="TCP19988.1"/>
    </source>
</evidence>